<dbReference type="InterPro" id="IPR038765">
    <property type="entry name" value="Papain-like_cys_pep_sf"/>
</dbReference>
<accession>A0A840ZMB6</accession>
<dbReference type="AlphaFoldDB" id="A0A840ZMB6"/>
<evidence type="ECO:0000256" key="3">
    <source>
        <dbReference type="ARBA" id="ARBA00022801"/>
    </source>
</evidence>
<dbReference type="RefSeq" id="WP_183570194.1">
    <property type="nucleotide sequence ID" value="NZ_JACHOP010000011.1"/>
</dbReference>
<dbReference type="InterPro" id="IPR051794">
    <property type="entry name" value="PG_Endopeptidase_C40"/>
</dbReference>
<evidence type="ECO:0000256" key="1">
    <source>
        <dbReference type="ARBA" id="ARBA00007074"/>
    </source>
</evidence>
<organism evidence="6 7">
    <name type="scientific">Methylorubrum rhodinum</name>
    <dbReference type="NCBI Taxonomy" id="29428"/>
    <lineage>
        <taxon>Bacteria</taxon>
        <taxon>Pseudomonadati</taxon>
        <taxon>Pseudomonadota</taxon>
        <taxon>Alphaproteobacteria</taxon>
        <taxon>Hyphomicrobiales</taxon>
        <taxon>Methylobacteriaceae</taxon>
        <taxon>Methylorubrum</taxon>
    </lineage>
</organism>
<dbReference type="GO" id="GO:0008234">
    <property type="term" value="F:cysteine-type peptidase activity"/>
    <property type="evidence" value="ECO:0007669"/>
    <property type="project" value="UniProtKB-KW"/>
</dbReference>
<dbReference type="Proteomes" id="UP000583454">
    <property type="component" value="Unassembled WGS sequence"/>
</dbReference>
<evidence type="ECO:0000259" key="5">
    <source>
        <dbReference type="PROSITE" id="PS51935"/>
    </source>
</evidence>
<dbReference type="EMBL" id="JACHOP010000011">
    <property type="protein sequence ID" value="MBB5758071.1"/>
    <property type="molecule type" value="Genomic_DNA"/>
</dbReference>
<dbReference type="Gene3D" id="3.90.1720.10">
    <property type="entry name" value="endopeptidase domain like (from Nostoc punctiforme)"/>
    <property type="match status" value="1"/>
</dbReference>
<dbReference type="Pfam" id="PF18348">
    <property type="entry name" value="SH3_16"/>
    <property type="match status" value="1"/>
</dbReference>
<proteinExistence type="inferred from homology"/>
<dbReference type="PANTHER" id="PTHR47359">
    <property type="entry name" value="PEPTIDOGLYCAN DL-ENDOPEPTIDASE CWLO"/>
    <property type="match status" value="1"/>
</dbReference>
<keyword evidence="3 6" id="KW-0378">Hydrolase</keyword>
<protein>
    <submittedName>
        <fullName evidence="6">Cell wall-associated NlpC family hydrolase</fullName>
    </submittedName>
</protein>
<dbReference type="InterPro" id="IPR041382">
    <property type="entry name" value="SH3_16"/>
</dbReference>
<comment type="caution">
    <text evidence="6">The sequence shown here is derived from an EMBL/GenBank/DDBJ whole genome shotgun (WGS) entry which is preliminary data.</text>
</comment>
<dbReference type="GO" id="GO:0006508">
    <property type="term" value="P:proteolysis"/>
    <property type="evidence" value="ECO:0007669"/>
    <property type="project" value="UniProtKB-KW"/>
</dbReference>
<dbReference type="PROSITE" id="PS51935">
    <property type="entry name" value="NLPC_P60"/>
    <property type="match status" value="1"/>
</dbReference>
<sequence>MPPDLDPRLTPARPDLADICLRGQVAAERFVEGRPARIAVPSAPLRRRPDVAAGLDTEAVMGDAVTVYDVRDGFAFAQIVRDAYVGYLPEAALGPADPAPTHRVAALRTFVYPAPDLKRPPIAHLSLGAAFAAQAREGEYWQLASGGSVFAGHAVPLGHTEPDAAALAERLVGTPYLWGGRTTLGLDCSGLVQLCLESAGLVCPRDADQQERALGTALPPGLDGLCRGDLVFWKGHVGMMLDAERLIHANGHHMAVAVEPLAVAVARIAEKSFGAVTSIRRLAMTAELAETGAFTPSAAS</sequence>
<name>A0A840ZMB6_9HYPH</name>
<gene>
    <name evidence="6" type="ORF">HNR00_002789</name>
</gene>
<dbReference type="InterPro" id="IPR000064">
    <property type="entry name" value="NLP_P60_dom"/>
</dbReference>
<reference evidence="6 7" key="1">
    <citation type="submission" date="2020-08" db="EMBL/GenBank/DDBJ databases">
        <title>Genomic Encyclopedia of Type Strains, Phase IV (KMG-IV): sequencing the most valuable type-strain genomes for metagenomic binning, comparative biology and taxonomic classification.</title>
        <authorList>
            <person name="Goeker M."/>
        </authorList>
    </citation>
    <scope>NUCLEOTIDE SEQUENCE [LARGE SCALE GENOMIC DNA]</scope>
    <source>
        <strain evidence="6 7">DSM 2163</strain>
    </source>
</reference>
<keyword evidence="2" id="KW-0645">Protease</keyword>
<evidence type="ECO:0000256" key="2">
    <source>
        <dbReference type="ARBA" id="ARBA00022670"/>
    </source>
</evidence>
<dbReference type="Pfam" id="PF00877">
    <property type="entry name" value="NLPC_P60"/>
    <property type="match status" value="1"/>
</dbReference>
<keyword evidence="7" id="KW-1185">Reference proteome</keyword>
<feature type="domain" description="NlpC/P60" evidence="5">
    <location>
        <begin position="157"/>
        <end position="283"/>
    </location>
</feature>
<evidence type="ECO:0000313" key="6">
    <source>
        <dbReference type="EMBL" id="MBB5758071.1"/>
    </source>
</evidence>
<comment type="similarity">
    <text evidence="1">Belongs to the peptidase C40 family.</text>
</comment>
<keyword evidence="4" id="KW-0788">Thiol protease</keyword>
<evidence type="ECO:0000313" key="7">
    <source>
        <dbReference type="Proteomes" id="UP000583454"/>
    </source>
</evidence>
<evidence type="ECO:0000256" key="4">
    <source>
        <dbReference type="ARBA" id="ARBA00022807"/>
    </source>
</evidence>
<dbReference type="PANTHER" id="PTHR47359:SF3">
    <property type="entry name" value="NLP_P60 DOMAIN-CONTAINING PROTEIN-RELATED"/>
    <property type="match status" value="1"/>
</dbReference>
<dbReference type="SUPFAM" id="SSF54001">
    <property type="entry name" value="Cysteine proteinases"/>
    <property type="match status" value="1"/>
</dbReference>